<accession>M2S8V8</accession>
<sequence length="53" mass="6062">MATIPNERTRLRFGLWRRLLNFLSSPGPSVSCGEDGCTEEKLCRECAHWHATK</sequence>
<reference evidence="1 2" key="1">
    <citation type="journal article" date="2013" name="Genome Announc.">
        <title>Draft Genome Sequence of Strain JLT2015T, Belonging to the Family Sphingomonadaceae of the Alphaproteobacteria.</title>
        <authorList>
            <person name="Tang K."/>
            <person name="Liu K."/>
            <person name="Li S."/>
            <person name="Jiao N."/>
        </authorList>
    </citation>
    <scope>NUCLEOTIDE SEQUENCE [LARGE SCALE GENOMIC DNA]</scope>
    <source>
        <strain evidence="1 2">JLT2015</strain>
    </source>
</reference>
<dbReference type="Proteomes" id="UP000011717">
    <property type="component" value="Unassembled WGS sequence"/>
</dbReference>
<keyword evidence="2" id="KW-1185">Reference proteome</keyword>
<evidence type="ECO:0000313" key="2">
    <source>
        <dbReference type="Proteomes" id="UP000011717"/>
    </source>
</evidence>
<organism evidence="1 2">
    <name type="scientific">Pacificimonas flava</name>
    <dbReference type="NCBI Taxonomy" id="1234595"/>
    <lineage>
        <taxon>Bacteria</taxon>
        <taxon>Pseudomonadati</taxon>
        <taxon>Pseudomonadota</taxon>
        <taxon>Alphaproteobacteria</taxon>
        <taxon>Sphingomonadales</taxon>
        <taxon>Sphingosinicellaceae</taxon>
        <taxon>Pacificimonas</taxon>
    </lineage>
</organism>
<dbReference type="EMBL" id="AMRV01000015">
    <property type="protein sequence ID" value="EMD81800.1"/>
    <property type="molecule type" value="Genomic_DNA"/>
</dbReference>
<dbReference type="AlphaFoldDB" id="M2S8V8"/>
<gene>
    <name evidence="1" type="ORF">C725_2848</name>
</gene>
<name>M2S8V8_9SPHN</name>
<evidence type="ECO:0000313" key="1">
    <source>
        <dbReference type="EMBL" id="EMD81800.1"/>
    </source>
</evidence>
<protein>
    <submittedName>
        <fullName evidence="1">Uncharacterized protein</fullName>
    </submittedName>
</protein>
<comment type="caution">
    <text evidence="1">The sequence shown here is derived from an EMBL/GenBank/DDBJ whole genome shotgun (WGS) entry which is preliminary data.</text>
</comment>
<proteinExistence type="predicted"/>